<keyword evidence="7" id="KW-0238">DNA-binding</keyword>
<feature type="domain" description="C2H2-type" evidence="11">
    <location>
        <begin position="82"/>
        <end position="109"/>
    </location>
</feature>
<dbReference type="AlphaFoldDB" id="A0A6A7FU71"/>
<evidence type="ECO:0000313" key="12">
    <source>
        <dbReference type="EMBL" id="LAC22057.1"/>
    </source>
</evidence>
<reference evidence="12" key="1">
    <citation type="submission" date="2017-11" db="EMBL/GenBank/DDBJ databases">
        <title>The sensing device of the deep-sea amphipod.</title>
        <authorList>
            <person name="Kobayashi H."/>
            <person name="Nagahama T."/>
            <person name="Arai W."/>
            <person name="Sasagawa Y."/>
            <person name="Umeda M."/>
            <person name="Hayashi T."/>
            <person name="Nikaido I."/>
            <person name="Watanabe H."/>
            <person name="Oguri K."/>
            <person name="Kitazato H."/>
            <person name="Fujioka K."/>
            <person name="Kido Y."/>
            <person name="Takami H."/>
        </authorList>
    </citation>
    <scope>NUCLEOTIDE SEQUENCE</scope>
    <source>
        <tissue evidence="12">Whole body</tissue>
    </source>
</reference>
<keyword evidence="6" id="KW-0862">Zinc</keyword>
<keyword evidence="3" id="KW-0479">Metal-binding</keyword>
<evidence type="ECO:0000256" key="2">
    <source>
        <dbReference type="ARBA" id="ARBA00010831"/>
    </source>
</evidence>
<dbReference type="GO" id="GO:0000978">
    <property type="term" value="F:RNA polymerase II cis-regulatory region sequence-specific DNA binding"/>
    <property type="evidence" value="ECO:0007669"/>
    <property type="project" value="TreeGrafter"/>
</dbReference>
<evidence type="ECO:0000259" key="11">
    <source>
        <dbReference type="PROSITE" id="PS50157"/>
    </source>
</evidence>
<evidence type="ECO:0000256" key="3">
    <source>
        <dbReference type="ARBA" id="ARBA00022723"/>
    </source>
</evidence>
<name>A0A6A7FU71_9CRUS</name>
<evidence type="ECO:0000256" key="10">
    <source>
        <dbReference type="SAM" id="MobiDB-lite"/>
    </source>
</evidence>
<keyword evidence="8" id="KW-0539">Nucleus</keyword>
<dbReference type="Pfam" id="PF00096">
    <property type="entry name" value="zf-C2H2"/>
    <property type="match status" value="2"/>
</dbReference>
<dbReference type="EMBL" id="IACT01002798">
    <property type="protein sequence ID" value="LAC22057.1"/>
    <property type="molecule type" value="mRNA"/>
</dbReference>
<comment type="similarity">
    <text evidence="2">Belongs to the GLI C2H2-type zinc-finger protein family.</text>
</comment>
<feature type="domain" description="C2H2-type" evidence="11">
    <location>
        <begin position="110"/>
        <end position="139"/>
    </location>
</feature>
<feature type="domain" description="C2H2-type" evidence="11">
    <location>
        <begin position="17"/>
        <end position="47"/>
    </location>
</feature>
<dbReference type="SMART" id="SM00355">
    <property type="entry name" value="ZnF_C2H2"/>
    <property type="match status" value="5"/>
</dbReference>
<dbReference type="PANTHER" id="PTHR45718:SF8">
    <property type="entry name" value="GLIS FAMILY ZINC FINGER 2"/>
    <property type="match status" value="1"/>
</dbReference>
<evidence type="ECO:0000256" key="8">
    <source>
        <dbReference type="ARBA" id="ARBA00023242"/>
    </source>
</evidence>
<dbReference type="Pfam" id="PF23561">
    <property type="entry name" value="zf-C2H2_15"/>
    <property type="match status" value="1"/>
</dbReference>
<dbReference type="PROSITE" id="PS50157">
    <property type="entry name" value="ZINC_FINGER_C2H2_2"/>
    <property type="match status" value="5"/>
</dbReference>
<feature type="region of interest" description="Disordered" evidence="10">
    <location>
        <begin position="172"/>
        <end position="202"/>
    </location>
</feature>
<accession>A0A6A7FU71</accession>
<evidence type="ECO:0000256" key="1">
    <source>
        <dbReference type="ARBA" id="ARBA00004123"/>
    </source>
</evidence>
<evidence type="ECO:0000256" key="4">
    <source>
        <dbReference type="ARBA" id="ARBA00022737"/>
    </source>
</evidence>
<dbReference type="InterPro" id="IPR036236">
    <property type="entry name" value="Znf_C2H2_sf"/>
</dbReference>
<keyword evidence="4" id="KW-0677">Repeat</keyword>
<evidence type="ECO:0000256" key="9">
    <source>
        <dbReference type="PROSITE-ProRule" id="PRU00042"/>
    </source>
</evidence>
<dbReference type="FunFam" id="3.30.160.60:FF:001102">
    <property type="entry name" value="Transcription factor IIIA"/>
    <property type="match status" value="1"/>
</dbReference>
<dbReference type="FunFam" id="3.30.160.60:FF:000839">
    <property type="entry name" value="Zinc finger protein 691"/>
    <property type="match status" value="1"/>
</dbReference>
<dbReference type="InterPro" id="IPR013087">
    <property type="entry name" value="Znf_C2H2_type"/>
</dbReference>
<feature type="domain" description="C2H2-type" evidence="11">
    <location>
        <begin position="50"/>
        <end position="81"/>
    </location>
</feature>
<evidence type="ECO:0000256" key="6">
    <source>
        <dbReference type="ARBA" id="ARBA00022833"/>
    </source>
</evidence>
<comment type="subcellular location">
    <subcellularLocation>
        <location evidence="1">Nucleus</location>
    </subcellularLocation>
</comment>
<keyword evidence="5 9" id="KW-0863">Zinc-finger</keyword>
<dbReference type="InterPro" id="IPR056436">
    <property type="entry name" value="Znf-C2H2_ZIC1-5/GLI1-3-like"/>
</dbReference>
<dbReference type="InterPro" id="IPR043359">
    <property type="entry name" value="GLI-like"/>
</dbReference>
<dbReference type="Gene3D" id="3.30.160.60">
    <property type="entry name" value="Classic Zinc Finger"/>
    <property type="match status" value="5"/>
</dbReference>
<sequence length="343" mass="38135">MTPDLPIPSDEHEAADYICRWSTCGLSFDCLEELVCHLTAAHVTSQQGSYFCMWQGCTRDKGFNARYKMLIHIRTHTNERPFVCSQCNKRFSRQENLRIHARTHTGEKPYVCGVEGCNKAYSNSSDRFKHSRTHQVEKPYECRYPGCIKRYTDPSSLRKHVKIYGHSKKLEDTALLTNDPPPSISPSSSGSSSLGASPIPMPPTPPSLLPATYFTTHPALSSVGSIPLPPQVTAAAAWTVALQQYQTVSDSFRQFHTVSDTYRQYHAAEMLLRSGNGMADYGGAAAMLPCSPTKNNIYEEEDDDDVDLGIVLPSRMDSATALDLSICQSPLDLSLPSARRRHQ</sequence>
<organism evidence="12">
    <name type="scientific">Hirondellea gigas</name>
    <dbReference type="NCBI Taxonomy" id="1518452"/>
    <lineage>
        <taxon>Eukaryota</taxon>
        <taxon>Metazoa</taxon>
        <taxon>Ecdysozoa</taxon>
        <taxon>Arthropoda</taxon>
        <taxon>Crustacea</taxon>
        <taxon>Multicrustacea</taxon>
        <taxon>Malacostraca</taxon>
        <taxon>Eumalacostraca</taxon>
        <taxon>Peracarida</taxon>
        <taxon>Amphipoda</taxon>
        <taxon>Amphilochidea</taxon>
        <taxon>Lysianassida</taxon>
        <taxon>Lysianassidira</taxon>
        <taxon>Lysianassoidea</taxon>
        <taxon>Lysianassidae</taxon>
        <taxon>Hirondellea</taxon>
    </lineage>
</organism>
<feature type="compositionally biased region" description="Low complexity" evidence="10">
    <location>
        <begin position="185"/>
        <end position="198"/>
    </location>
</feature>
<dbReference type="GO" id="GO:0005634">
    <property type="term" value="C:nucleus"/>
    <property type="evidence" value="ECO:0007669"/>
    <property type="project" value="UniProtKB-SubCell"/>
</dbReference>
<evidence type="ECO:0000256" key="7">
    <source>
        <dbReference type="ARBA" id="ARBA00023125"/>
    </source>
</evidence>
<dbReference type="GO" id="GO:0008270">
    <property type="term" value="F:zinc ion binding"/>
    <property type="evidence" value="ECO:0007669"/>
    <property type="project" value="UniProtKB-KW"/>
</dbReference>
<evidence type="ECO:0000256" key="5">
    <source>
        <dbReference type="ARBA" id="ARBA00022771"/>
    </source>
</evidence>
<dbReference type="FunFam" id="3.30.160.60:FF:000359">
    <property type="entry name" value="GLIS family zinc finger 2"/>
    <property type="match status" value="1"/>
</dbReference>
<dbReference type="PANTHER" id="PTHR45718">
    <property type="entry name" value="TRANSCRIPTIONAL ACTIVATOR CUBITUS INTERRUPTUS"/>
    <property type="match status" value="1"/>
</dbReference>
<dbReference type="SUPFAM" id="SSF57667">
    <property type="entry name" value="beta-beta-alpha zinc fingers"/>
    <property type="match status" value="4"/>
</dbReference>
<feature type="domain" description="C2H2-type" evidence="11">
    <location>
        <begin position="140"/>
        <end position="171"/>
    </location>
</feature>
<dbReference type="GO" id="GO:0000981">
    <property type="term" value="F:DNA-binding transcription factor activity, RNA polymerase II-specific"/>
    <property type="evidence" value="ECO:0007669"/>
    <property type="project" value="TreeGrafter"/>
</dbReference>
<dbReference type="PROSITE" id="PS00028">
    <property type="entry name" value="ZINC_FINGER_C2H2_1"/>
    <property type="match status" value="4"/>
</dbReference>
<proteinExistence type="evidence at transcript level"/>
<protein>
    <submittedName>
        <fullName evidence="12">Zinc finger protein GLIS2-like</fullName>
    </submittedName>
</protein>